<proteinExistence type="predicted"/>
<dbReference type="EMBL" id="LR134377">
    <property type="protein sequence ID" value="VEH06942.1"/>
    <property type="molecule type" value="Genomic_DNA"/>
</dbReference>
<evidence type="ECO:0000313" key="2">
    <source>
        <dbReference type="EMBL" id="VEH06942.1"/>
    </source>
</evidence>
<dbReference type="Proteomes" id="UP000271380">
    <property type="component" value="Chromosome"/>
</dbReference>
<dbReference type="AlphaFoldDB" id="A0AB38VVU5"/>
<reference evidence="2 3" key="1">
    <citation type="submission" date="2018-12" db="EMBL/GenBank/DDBJ databases">
        <authorList>
            <consortium name="Pathogen Informatics"/>
        </authorList>
    </citation>
    <scope>NUCLEOTIDE SEQUENCE [LARGE SCALE GENOMIC DNA]</scope>
    <source>
        <strain evidence="2 3">NCTC949</strain>
    </source>
</reference>
<accession>A0AB38VVU5</accession>
<protein>
    <submittedName>
        <fullName evidence="2">Uncharacterized protein</fullName>
    </submittedName>
</protein>
<feature type="region of interest" description="Disordered" evidence="1">
    <location>
        <begin position="145"/>
        <end position="167"/>
    </location>
</feature>
<name>A0AB38VVU5_9CORY</name>
<organism evidence="2 3">
    <name type="scientific">Corynebacterium kutscheri</name>
    <dbReference type="NCBI Taxonomy" id="35755"/>
    <lineage>
        <taxon>Bacteria</taxon>
        <taxon>Bacillati</taxon>
        <taxon>Actinomycetota</taxon>
        <taxon>Actinomycetes</taxon>
        <taxon>Mycobacteriales</taxon>
        <taxon>Corynebacteriaceae</taxon>
        <taxon>Corynebacterium</taxon>
    </lineage>
</organism>
<sequence>MFPTVCDPEFPHSRCPRASGDVPPKAFSCWMRCVLSPRERGCSLLFRRSVFFFFSCPRASGDVPLRRPPSRAPRRVVPARAGMFPHEFLLGLIFIGCPRASGDVPYCLSSAVFSRGLSPRERGCSRKENRPYRKTIVVPARAGMFRQETPQETDTGGCPRASGDVPDRVSTRWKHALLSPRERGCSLL</sequence>
<evidence type="ECO:0000313" key="3">
    <source>
        <dbReference type="Proteomes" id="UP000271380"/>
    </source>
</evidence>
<evidence type="ECO:0000256" key="1">
    <source>
        <dbReference type="SAM" id="MobiDB-lite"/>
    </source>
</evidence>
<gene>
    <name evidence="2" type="ORF">NCTC949_01415</name>
</gene>
<dbReference type="AntiFam" id="ANF00057">
    <property type="entry name" value="Translation of E. coli type CRISPR repeat"/>
</dbReference>